<feature type="transmembrane region" description="Helical" evidence="2">
    <location>
        <begin position="139"/>
        <end position="158"/>
    </location>
</feature>
<comment type="caution">
    <text evidence="3">The sequence shown here is derived from an EMBL/GenBank/DDBJ whole genome shotgun (WGS) entry which is preliminary data.</text>
</comment>
<sequence length="161" mass="17947">MDPTNPAYNNFRFANNRNVRDSFIALFTFWIIWALLLLADHGMGLMPVSNAVTTNTPDNTNATTTPGNNTRQLKGSKRNVTRAQKVARNVFITMLWMLTASTLGFGLTRGSMILTWIYFVVGVMWVLIDLVIANSIIDFVFGSMEFVLALAVMGIGFSKGW</sequence>
<gene>
    <name evidence="3" type="ORF">K7432_006479</name>
</gene>
<feature type="transmembrane region" description="Helical" evidence="2">
    <location>
        <begin position="86"/>
        <end position="107"/>
    </location>
</feature>
<keyword evidence="4" id="KW-1185">Reference proteome</keyword>
<accession>A0ABR2W1I5</accession>
<feature type="compositionally biased region" description="Low complexity" evidence="1">
    <location>
        <begin position="54"/>
        <end position="70"/>
    </location>
</feature>
<feature type="transmembrane region" description="Helical" evidence="2">
    <location>
        <begin position="22"/>
        <end position="39"/>
    </location>
</feature>
<evidence type="ECO:0000256" key="2">
    <source>
        <dbReference type="SAM" id="Phobius"/>
    </source>
</evidence>
<proteinExistence type="predicted"/>
<name>A0ABR2W1I5_9FUNG</name>
<dbReference type="Proteomes" id="UP001479436">
    <property type="component" value="Unassembled WGS sequence"/>
</dbReference>
<evidence type="ECO:0000256" key="1">
    <source>
        <dbReference type="SAM" id="MobiDB-lite"/>
    </source>
</evidence>
<reference evidence="3 4" key="1">
    <citation type="submission" date="2023-04" db="EMBL/GenBank/DDBJ databases">
        <title>Genome of Basidiobolus ranarum AG-B5.</title>
        <authorList>
            <person name="Stajich J.E."/>
            <person name="Carter-House D."/>
            <person name="Gryganskyi A."/>
        </authorList>
    </citation>
    <scope>NUCLEOTIDE SEQUENCE [LARGE SCALE GENOMIC DNA]</scope>
    <source>
        <strain evidence="3 4">AG-B5</strain>
    </source>
</reference>
<keyword evidence="2" id="KW-1133">Transmembrane helix</keyword>
<evidence type="ECO:0000313" key="3">
    <source>
        <dbReference type="EMBL" id="KAK9717027.1"/>
    </source>
</evidence>
<evidence type="ECO:0000313" key="4">
    <source>
        <dbReference type="Proteomes" id="UP001479436"/>
    </source>
</evidence>
<keyword evidence="2" id="KW-0472">Membrane</keyword>
<feature type="region of interest" description="Disordered" evidence="1">
    <location>
        <begin position="54"/>
        <end position="78"/>
    </location>
</feature>
<feature type="transmembrane region" description="Helical" evidence="2">
    <location>
        <begin position="113"/>
        <end position="132"/>
    </location>
</feature>
<organism evidence="3 4">
    <name type="scientific">Basidiobolus ranarum</name>
    <dbReference type="NCBI Taxonomy" id="34480"/>
    <lineage>
        <taxon>Eukaryota</taxon>
        <taxon>Fungi</taxon>
        <taxon>Fungi incertae sedis</taxon>
        <taxon>Zoopagomycota</taxon>
        <taxon>Entomophthoromycotina</taxon>
        <taxon>Basidiobolomycetes</taxon>
        <taxon>Basidiobolales</taxon>
        <taxon>Basidiobolaceae</taxon>
        <taxon>Basidiobolus</taxon>
    </lineage>
</organism>
<protein>
    <submittedName>
        <fullName evidence="3">Uncharacterized protein</fullName>
    </submittedName>
</protein>
<dbReference type="EMBL" id="JASJQH010007163">
    <property type="protein sequence ID" value="KAK9717027.1"/>
    <property type="molecule type" value="Genomic_DNA"/>
</dbReference>
<keyword evidence="2" id="KW-0812">Transmembrane</keyword>